<proteinExistence type="predicted"/>
<feature type="domain" description="Transcription regulator PadR N-terminal" evidence="2">
    <location>
        <begin position="8"/>
        <end position="84"/>
    </location>
</feature>
<dbReference type="EMBL" id="JAAGMR010000001">
    <property type="protein sequence ID" value="NEB90157.1"/>
    <property type="molecule type" value="Genomic_DNA"/>
</dbReference>
<dbReference type="PANTHER" id="PTHR43252:SF7">
    <property type="entry name" value="TRANSCRIPTIONAL REGULATOR YQJI"/>
    <property type="match status" value="1"/>
</dbReference>
<evidence type="ECO:0000313" key="3">
    <source>
        <dbReference type="EMBL" id="NEB90157.1"/>
    </source>
</evidence>
<evidence type="ECO:0000259" key="2">
    <source>
        <dbReference type="Pfam" id="PF03551"/>
    </source>
</evidence>
<name>A0A7K3QJT2_9ACTN</name>
<dbReference type="AlphaFoldDB" id="A0A7K3QJT2"/>
<organism evidence="3 4">
    <name type="scientific">Streptomyces bauhiniae</name>
    <dbReference type="NCBI Taxonomy" id="2340725"/>
    <lineage>
        <taxon>Bacteria</taxon>
        <taxon>Bacillati</taxon>
        <taxon>Actinomycetota</taxon>
        <taxon>Actinomycetes</taxon>
        <taxon>Kitasatosporales</taxon>
        <taxon>Streptomycetaceae</taxon>
        <taxon>Streptomyces</taxon>
    </lineage>
</organism>
<dbReference type="RefSeq" id="WP_164185918.1">
    <property type="nucleotide sequence ID" value="NZ_JAAGMR010000001.1"/>
</dbReference>
<dbReference type="Pfam" id="PF03551">
    <property type="entry name" value="PadR"/>
    <property type="match status" value="1"/>
</dbReference>
<evidence type="ECO:0000313" key="4">
    <source>
        <dbReference type="Proteomes" id="UP000470520"/>
    </source>
</evidence>
<dbReference type="Proteomes" id="UP000470520">
    <property type="component" value="Unassembled WGS sequence"/>
</dbReference>
<dbReference type="InterPro" id="IPR005149">
    <property type="entry name" value="Tscrpt_reg_PadR_N"/>
</dbReference>
<dbReference type="PANTHER" id="PTHR43252">
    <property type="entry name" value="TRANSCRIPTIONAL REGULATOR YQJI"/>
    <property type="match status" value="1"/>
</dbReference>
<dbReference type="SUPFAM" id="SSF46785">
    <property type="entry name" value="Winged helix' DNA-binding domain"/>
    <property type="match status" value="1"/>
</dbReference>
<dbReference type="InterPro" id="IPR036388">
    <property type="entry name" value="WH-like_DNA-bd_sf"/>
</dbReference>
<protein>
    <submittedName>
        <fullName evidence="3">PadR family transcriptional regulator</fullName>
    </submittedName>
</protein>
<dbReference type="Gene3D" id="1.10.10.10">
    <property type="entry name" value="Winged helix-like DNA-binding domain superfamily/Winged helix DNA-binding domain"/>
    <property type="match status" value="1"/>
</dbReference>
<comment type="caution">
    <text evidence="3">The sequence shown here is derived from an EMBL/GenBank/DDBJ whole genome shotgun (WGS) entry which is preliminary data.</text>
</comment>
<accession>A0A7K3QJT2</accession>
<gene>
    <name evidence="3" type="ORF">G3I21_00035</name>
</gene>
<evidence type="ECO:0000256" key="1">
    <source>
        <dbReference type="SAM" id="MobiDB-lite"/>
    </source>
</evidence>
<reference evidence="3 4" key="1">
    <citation type="submission" date="2020-01" db="EMBL/GenBank/DDBJ databases">
        <title>Insect and environment-associated Actinomycetes.</title>
        <authorList>
            <person name="Currrie C."/>
            <person name="Chevrette M."/>
            <person name="Carlson C."/>
            <person name="Stubbendieck R."/>
            <person name="Wendt-Pienkowski E."/>
        </authorList>
    </citation>
    <scope>NUCLEOTIDE SEQUENCE [LARGE SCALE GENOMIC DNA]</scope>
    <source>
        <strain evidence="3 4">SID7754</strain>
    </source>
</reference>
<sequence>MNLSRLVVLGLLESGGPQHGHEIRRQAERSNVQAWGGVSIGALHRELRTMETQDLVEAVRTEQVGRRPVRTVYRITEDGRTELHTLREKAISQLHFGPDPLGVALLFGRVRDRAEMLALLAGRREVLAVSRDGVAAECRRLTEQGLITAFDAAMFRRREMQLDAELRWLEQFEKDVAEIRHSGPAADAERAEPADQPTEEKP</sequence>
<feature type="region of interest" description="Disordered" evidence="1">
    <location>
        <begin position="179"/>
        <end position="202"/>
    </location>
</feature>
<dbReference type="InterPro" id="IPR036390">
    <property type="entry name" value="WH_DNA-bd_sf"/>
</dbReference>